<dbReference type="OMA" id="SYIWGNT"/>
<dbReference type="InterPro" id="IPR003112">
    <property type="entry name" value="Olfac-like_dom"/>
</dbReference>
<keyword evidence="6" id="KW-1185">Reference proteome</keyword>
<protein>
    <submittedName>
        <fullName evidence="5">Olfactomedin-4-like</fullName>
    </submittedName>
</protein>
<reference evidence="5" key="2">
    <citation type="submission" date="2025-09" db="UniProtKB">
        <authorList>
            <consortium name="Ensembl"/>
        </authorList>
    </citation>
    <scope>IDENTIFICATION</scope>
</reference>
<dbReference type="GO" id="GO:0005615">
    <property type="term" value="C:extracellular space"/>
    <property type="evidence" value="ECO:0007669"/>
    <property type="project" value="TreeGrafter"/>
</dbReference>
<evidence type="ECO:0000256" key="2">
    <source>
        <dbReference type="ARBA" id="ARBA00022525"/>
    </source>
</evidence>
<evidence type="ECO:0000256" key="1">
    <source>
        <dbReference type="ARBA" id="ARBA00004613"/>
    </source>
</evidence>
<dbReference type="PANTHER" id="PTHR23192">
    <property type="entry name" value="OLFACTOMEDIN-RELATED"/>
    <property type="match status" value="1"/>
</dbReference>
<dbReference type="PROSITE" id="PS51132">
    <property type="entry name" value="OLF"/>
    <property type="match status" value="1"/>
</dbReference>
<gene>
    <name evidence="5" type="primary">LOC107571908</name>
</gene>
<evidence type="ECO:0000313" key="6">
    <source>
        <dbReference type="Proteomes" id="UP000472262"/>
    </source>
</evidence>
<comment type="caution">
    <text evidence="3">Lacks conserved residue(s) required for the propagation of feature annotation.</text>
</comment>
<name>A0A672N907_SINGR</name>
<reference evidence="5" key="1">
    <citation type="submission" date="2025-08" db="UniProtKB">
        <authorList>
            <consortium name="Ensembl"/>
        </authorList>
    </citation>
    <scope>IDENTIFICATION</scope>
</reference>
<evidence type="ECO:0000256" key="3">
    <source>
        <dbReference type="PROSITE-ProRule" id="PRU00446"/>
    </source>
</evidence>
<feature type="domain" description="Olfactomedin-like" evidence="4">
    <location>
        <begin position="172"/>
        <end position="440"/>
    </location>
</feature>
<proteinExistence type="predicted"/>
<accession>A0A672N907</accession>
<dbReference type="InParanoid" id="A0A672N907"/>
<dbReference type="Pfam" id="PF02191">
    <property type="entry name" value="OLF"/>
    <property type="match status" value="1"/>
</dbReference>
<dbReference type="SMART" id="SM00284">
    <property type="entry name" value="OLF"/>
    <property type="match status" value="1"/>
</dbReference>
<dbReference type="PANTHER" id="PTHR23192:SF31">
    <property type="entry name" value="OLFACTOMEDIN-4-LIKE"/>
    <property type="match status" value="1"/>
</dbReference>
<keyword evidence="2" id="KW-0964">Secreted</keyword>
<dbReference type="Proteomes" id="UP000472262">
    <property type="component" value="Unassembled WGS sequence"/>
</dbReference>
<evidence type="ECO:0000259" key="4">
    <source>
        <dbReference type="PROSITE" id="PS51132"/>
    </source>
</evidence>
<evidence type="ECO:0000313" key="5">
    <source>
        <dbReference type="Ensembl" id="ENSSGRP00000047705.1"/>
    </source>
</evidence>
<dbReference type="AlphaFoldDB" id="A0A672N907"/>
<sequence>MHSKSSYNSQRIQGEQKDDSCVCKLSSSIWAFPAVRFEGVQKHLQTCEENLLQFHKKDSNVRLPKMELTLKNIKTRMTRFEYLNTNGLYNSLHLQQLTEELDEIYYTARDAHKKSPSKETNDLLKELTNARKEVENMYKKNIFNLETMKSRLRDLNNRVQTCKTIPEDFRSTCHQRIMSIISSPVVTKLNSFSKSYISGAWGREAKRDSNERYWEHSLVSGHKHGNTIRMYNSYEDFMASKNYKDEYIAPSYSHKNAVQGSGTILYDNTVFYQCYSTAEICSFNITTQASKRVQLVGAGIDNKFPFCYYSCRDWTDIDLEADQDAVWVIYATEENHGNIVVSRLDPLALNITHTWKTQLFKRSVTSTFMMCGVLYATRFVNTYQEEVFYAFDTTTGQEINTLSLPFEKVSAGIANLNYNPVDRRLYMYNDGYLLAYNTFN</sequence>
<organism evidence="5 6">
    <name type="scientific">Sinocyclocheilus grahami</name>
    <name type="common">Dianchi golden-line fish</name>
    <name type="synonym">Barbus grahami</name>
    <dbReference type="NCBI Taxonomy" id="75366"/>
    <lineage>
        <taxon>Eukaryota</taxon>
        <taxon>Metazoa</taxon>
        <taxon>Chordata</taxon>
        <taxon>Craniata</taxon>
        <taxon>Vertebrata</taxon>
        <taxon>Euteleostomi</taxon>
        <taxon>Actinopterygii</taxon>
        <taxon>Neopterygii</taxon>
        <taxon>Teleostei</taxon>
        <taxon>Ostariophysi</taxon>
        <taxon>Cypriniformes</taxon>
        <taxon>Cyprinidae</taxon>
        <taxon>Cyprininae</taxon>
        <taxon>Sinocyclocheilus</taxon>
    </lineage>
</organism>
<dbReference type="InterPro" id="IPR050605">
    <property type="entry name" value="Olfactomedin-like_domain"/>
</dbReference>
<dbReference type="GO" id="GO:0007165">
    <property type="term" value="P:signal transduction"/>
    <property type="evidence" value="ECO:0007669"/>
    <property type="project" value="TreeGrafter"/>
</dbReference>
<dbReference type="Ensembl" id="ENSSGRT00000051015.1">
    <property type="protein sequence ID" value="ENSSGRP00000047705.1"/>
    <property type="gene ID" value="ENSSGRG00000025466.1"/>
</dbReference>
<comment type="subcellular location">
    <subcellularLocation>
        <location evidence="1">Secreted</location>
    </subcellularLocation>
</comment>